<comment type="subcellular location">
    <subcellularLocation>
        <location evidence="2">Mitochondrion</location>
    </subcellularLocation>
</comment>
<dbReference type="PANTHER" id="PTHR43084">
    <property type="entry name" value="PERSULFIDE DIOXYGENASE ETHE1"/>
    <property type="match status" value="1"/>
</dbReference>
<keyword evidence="5" id="KW-0809">Transit peptide</keyword>
<dbReference type="CDD" id="cd07724">
    <property type="entry name" value="POD-like_MBL-fold"/>
    <property type="match status" value="1"/>
</dbReference>
<dbReference type="InterPro" id="IPR036866">
    <property type="entry name" value="RibonucZ/Hydroxyglut_hydro"/>
</dbReference>
<keyword evidence="4" id="KW-0479">Metal-binding</keyword>
<evidence type="ECO:0000259" key="16">
    <source>
        <dbReference type="SMART" id="SM00849"/>
    </source>
</evidence>
<evidence type="ECO:0000256" key="9">
    <source>
        <dbReference type="ARBA" id="ARBA00023004"/>
    </source>
</evidence>
<keyword evidence="10" id="KW-0496">Mitochondrion</keyword>
<evidence type="ECO:0000256" key="3">
    <source>
        <dbReference type="ARBA" id="ARBA00006759"/>
    </source>
</evidence>
<dbReference type="Proteomes" id="UP000887565">
    <property type="component" value="Unplaced"/>
</dbReference>
<dbReference type="PANTHER" id="PTHR43084:SF1">
    <property type="entry name" value="PERSULFIDE DIOXYGENASE ETHE1, MITOCHONDRIAL"/>
    <property type="match status" value="1"/>
</dbReference>
<dbReference type="WBParaSite" id="nRc.2.0.1.t39466-RA">
    <property type="protein sequence ID" value="nRc.2.0.1.t39466-RA"/>
    <property type="gene ID" value="nRc.2.0.1.g39466"/>
</dbReference>
<proteinExistence type="inferred from homology"/>
<evidence type="ECO:0000313" key="17">
    <source>
        <dbReference type="Proteomes" id="UP000887565"/>
    </source>
</evidence>
<comment type="catalytic activity">
    <reaction evidence="11">
        <text>S-sulfanylglutathione + O2 + H2O = sulfite + glutathione + 2 H(+)</text>
        <dbReference type="Rhea" id="RHEA:12981"/>
        <dbReference type="ChEBI" id="CHEBI:15377"/>
        <dbReference type="ChEBI" id="CHEBI:15378"/>
        <dbReference type="ChEBI" id="CHEBI:15379"/>
        <dbReference type="ChEBI" id="CHEBI:17359"/>
        <dbReference type="ChEBI" id="CHEBI:57925"/>
        <dbReference type="ChEBI" id="CHEBI:58905"/>
        <dbReference type="EC" id="1.13.11.18"/>
    </reaction>
</comment>
<comment type="cofactor">
    <cofactor evidence="1">
        <name>Fe(2+)</name>
        <dbReference type="ChEBI" id="CHEBI:29033"/>
    </cofactor>
</comment>
<evidence type="ECO:0000256" key="7">
    <source>
        <dbReference type="ARBA" id="ARBA00022990"/>
    </source>
</evidence>
<evidence type="ECO:0000256" key="2">
    <source>
        <dbReference type="ARBA" id="ARBA00004173"/>
    </source>
</evidence>
<dbReference type="GO" id="GO:0046872">
    <property type="term" value="F:metal ion binding"/>
    <property type="evidence" value="ECO:0007669"/>
    <property type="project" value="UniProtKB-KW"/>
</dbReference>
<protein>
    <recommendedName>
        <fullName evidence="14">Persulfide dioxygenase ETHE1, mitochondrial</fullName>
        <ecNumber evidence="13">1.13.11.18</ecNumber>
    </recommendedName>
    <alternativeName>
        <fullName evidence="15">Sulfur dioxygenase ETHE1</fullName>
    </alternativeName>
</protein>
<dbReference type="Pfam" id="PF00753">
    <property type="entry name" value="Lactamase_B"/>
    <property type="match status" value="1"/>
</dbReference>
<dbReference type="Gene3D" id="3.60.15.10">
    <property type="entry name" value="Ribonuclease Z/Hydroxyacylglutathione hydrolase-like"/>
    <property type="match status" value="1"/>
</dbReference>
<accession>A0A915KKV6</accession>
<dbReference type="SMART" id="SM00849">
    <property type="entry name" value="Lactamase_B"/>
    <property type="match status" value="1"/>
</dbReference>
<organism evidence="17 18">
    <name type="scientific">Romanomermis culicivorax</name>
    <name type="common">Nematode worm</name>
    <dbReference type="NCBI Taxonomy" id="13658"/>
    <lineage>
        <taxon>Eukaryota</taxon>
        <taxon>Metazoa</taxon>
        <taxon>Ecdysozoa</taxon>
        <taxon>Nematoda</taxon>
        <taxon>Enoplea</taxon>
        <taxon>Dorylaimia</taxon>
        <taxon>Mermithida</taxon>
        <taxon>Mermithoidea</taxon>
        <taxon>Mermithidae</taxon>
        <taxon>Romanomermis</taxon>
    </lineage>
</organism>
<dbReference type="GO" id="GO:0070813">
    <property type="term" value="P:hydrogen sulfide metabolic process"/>
    <property type="evidence" value="ECO:0007669"/>
    <property type="project" value="TreeGrafter"/>
</dbReference>
<keyword evidence="7" id="KW-0007">Acetylation</keyword>
<keyword evidence="9" id="KW-0408">Iron</keyword>
<dbReference type="OMA" id="VMDIDYA"/>
<evidence type="ECO:0000256" key="10">
    <source>
        <dbReference type="ARBA" id="ARBA00023128"/>
    </source>
</evidence>
<dbReference type="InterPro" id="IPR051682">
    <property type="entry name" value="Mito_Persulfide_Diox"/>
</dbReference>
<comment type="subunit">
    <text evidence="12">Homodimer. Monomer. Interacts with TST. May interact with RELA.</text>
</comment>
<dbReference type="SUPFAM" id="SSF56281">
    <property type="entry name" value="Metallo-hydrolase/oxidoreductase"/>
    <property type="match status" value="1"/>
</dbReference>
<dbReference type="GO" id="GO:0005739">
    <property type="term" value="C:mitochondrion"/>
    <property type="evidence" value="ECO:0007669"/>
    <property type="project" value="UniProtKB-SubCell"/>
</dbReference>
<keyword evidence="17" id="KW-1185">Reference proteome</keyword>
<evidence type="ECO:0000256" key="13">
    <source>
        <dbReference type="ARBA" id="ARBA00066686"/>
    </source>
</evidence>
<dbReference type="InterPro" id="IPR001279">
    <property type="entry name" value="Metallo-B-lactamas"/>
</dbReference>
<evidence type="ECO:0000313" key="18">
    <source>
        <dbReference type="WBParaSite" id="nRc.2.0.1.t39466-RA"/>
    </source>
</evidence>
<evidence type="ECO:0000256" key="1">
    <source>
        <dbReference type="ARBA" id="ARBA00001954"/>
    </source>
</evidence>
<keyword evidence="6" id="KW-0223">Dioxygenase</keyword>
<evidence type="ECO:0000256" key="14">
    <source>
        <dbReference type="ARBA" id="ARBA00067300"/>
    </source>
</evidence>
<reference evidence="18" key="1">
    <citation type="submission" date="2022-11" db="UniProtKB">
        <authorList>
            <consortium name="WormBaseParasite"/>
        </authorList>
    </citation>
    <scope>IDENTIFICATION</scope>
</reference>
<sequence>GFINFKTNRIRRLYIYNHFLFQFFEHASSTYTYLLGCIATRNAIIIDPVLETAERDSKYVKELGLKLIYAANTHCHADHVTGSGKLKQLLPGCKSLIAESSNCKADVLVKPGDIVEFGNLKLEVRSTPGHTDGCITYVDHEHRMAFTGDALLIRGCGRTDFQQGDPALLYESVHKQILSLPKDYLLYPAHNYHGVMVTSVEEELKYNLRLTKSKEEFVEIMKNLNLAKPAQIDRAVPANLVCGILD</sequence>
<name>A0A915KKV6_ROMCU</name>
<keyword evidence="8" id="KW-0560">Oxidoreductase</keyword>
<evidence type="ECO:0000256" key="6">
    <source>
        <dbReference type="ARBA" id="ARBA00022964"/>
    </source>
</evidence>
<dbReference type="GO" id="GO:0006749">
    <property type="term" value="P:glutathione metabolic process"/>
    <property type="evidence" value="ECO:0007669"/>
    <property type="project" value="InterPro"/>
</dbReference>
<feature type="domain" description="Metallo-beta-lactamase" evidence="16">
    <location>
        <begin position="29"/>
        <end position="190"/>
    </location>
</feature>
<dbReference type="GO" id="GO:0050313">
    <property type="term" value="F:sulfur dioxygenase activity"/>
    <property type="evidence" value="ECO:0007669"/>
    <property type="project" value="UniProtKB-EC"/>
</dbReference>
<evidence type="ECO:0000256" key="5">
    <source>
        <dbReference type="ARBA" id="ARBA00022946"/>
    </source>
</evidence>
<evidence type="ECO:0000256" key="12">
    <source>
        <dbReference type="ARBA" id="ARBA00065219"/>
    </source>
</evidence>
<dbReference type="AlphaFoldDB" id="A0A915KKV6"/>
<comment type="similarity">
    <text evidence="3">Belongs to the metallo-beta-lactamase superfamily. Glyoxalase II family.</text>
</comment>
<evidence type="ECO:0000256" key="4">
    <source>
        <dbReference type="ARBA" id="ARBA00022723"/>
    </source>
</evidence>
<evidence type="ECO:0000256" key="8">
    <source>
        <dbReference type="ARBA" id="ARBA00023002"/>
    </source>
</evidence>
<dbReference type="InterPro" id="IPR044528">
    <property type="entry name" value="POD-like_MBL-fold"/>
</dbReference>
<evidence type="ECO:0000256" key="11">
    <source>
        <dbReference type="ARBA" id="ARBA00050990"/>
    </source>
</evidence>
<dbReference type="FunFam" id="3.60.15.10:FF:000013">
    <property type="entry name" value="Persulfide dioxygenase ETHE1, mitochondrial"/>
    <property type="match status" value="1"/>
</dbReference>
<evidence type="ECO:0000256" key="15">
    <source>
        <dbReference type="ARBA" id="ARBA00077964"/>
    </source>
</evidence>
<dbReference type="EC" id="1.13.11.18" evidence="13"/>